<gene>
    <name evidence="4" type="ORF">SAMN04489858_104295</name>
</gene>
<dbReference type="RefSeq" id="WP_090733960.1">
    <property type="nucleotide sequence ID" value="NZ_FOHO01000004.1"/>
</dbReference>
<dbReference type="EMBL" id="FOHO01000004">
    <property type="protein sequence ID" value="SET35718.1"/>
    <property type="molecule type" value="Genomic_DNA"/>
</dbReference>
<organism evidence="4 5">
    <name type="scientific">Paracoccus homiensis</name>
    <dbReference type="NCBI Taxonomy" id="364199"/>
    <lineage>
        <taxon>Bacteria</taxon>
        <taxon>Pseudomonadati</taxon>
        <taxon>Pseudomonadota</taxon>
        <taxon>Alphaproteobacteria</taxon>
        <taxon>Rhodobacterales</taxon>
        <taxon>Paracoccaceae</taxon>
        <taxon>Paracoccus</taxon>
    </lineage>
</organism>
<dbReference type="AlphaFoldDB" id="A0A1I0DTE7"/>
<sequence>MTGQDKLVVDISGAGDLVGYRSSIDDLPSCSLHIGPQHLNRVGLLHGGFVSMLLDNGCGVAIRKELGDIEASIVTVTLSVTFVAGASEGLVTAVGRVVGGGRSLKFAEAELRDQDGRLLATGNATFRVLRKG</sequence>
<reference evidence="4 5" key="1">
    <citation type="submission" date="2016-10" db="EMBL/GenBank/DDBJ databases">
        <authorList>
            <person name="de Groot N.N."/>
        </authorList>
    </citation>
    <scope>NUCLEOTIDE SEQUENCE [LARGE SCALE GENOMIC DNA]</scope>
    <source>
        <strain evidence="4 5">DSM 17862</strain>
    </source>
</reference>
<dbReference type="CDD" id="cd03443">
    <property type="entry name" value="PaaI_thioesterase"/>
    <property type="match status" value="1"/>
</dbReference>
<keyword evidence="5" id="KW-1185">Reference proteome</keyword>
<proteinExistence type="inferred from homology"/>
<dbReference type="Pfam" id="PF03061">
    <property type="entry name" value="4HBT"/>
    <property type="match status" value="1"/>
</dbReference>
<dbReference type="PANTHER" id="PTHR21660:SF1">
    <property type="entry name" value="ACYL-COENZYME A THIOESTERASE 13"/>
    <property type="match status" value="1"/>
</dbReference>
<dbReference type="GO" id="GO:0047617">
    <property type="term" value="F:fatty acyl-CoA hydrolase activity"/>
    <property type="evidence" value="ECO:0007669"/>
    <property type="project" value="InterPro"/>
</dbReference>
<keyword evidence="2" id="KW-0378">Hydrolase</keyword>
<name>A0A1I0DTE7_9RHOB</name>
<dbReference type="InterPro" id="IPR003736">
    <property type="entry name" value="PAAI_dom"/>
</dbReference>
<dbReference type="NCBIfam" id="TIGR00369">
    <property type="entry name" value="unchar_dom_1"/>
    <property type="match status" value="1"/>
</dbReference>
<dbReference type="InterPro" id="IPR039298">
    <property type="entry name" value="ACOT13"/>
</dbReference>
<evidence type="ECO:0000313" key="4">
    <source>
        <dbReference type="EMBL" id="SET35718.1"/>
    </source>
</evidence>
<dbReference type="PANTHER" id="PTHR21660">
    <property type="entry name" value="THIOESTERASE SUPERFAMILY MEMBER-RELATED"/>
    <property type="match status" value="1"/>
</dbReference>
<accession>A0A1I0DTE7</accession>
<dbReference type="InterPro" id="IPR006683">
    <property type="entry name" value="Thioestr_dom"/>
</dbReference>
<dbReference type="OrthoDB" id="3477511at2"/>
<evidence type="ECO:0000256" key="2">
    <source>
        <dbReference type="ARBA" id="ARBA00022801"/>
    </source>
</evidence>
<feature type="domain" description="Thioesterase" evidence="3">
    <location>
        <begin position="43"/>
        <end position="119"/>
    </location>
</feature>
<dbReference type="Proteomes" id="UP000199180">
    <property type="component" value="Unassembled WGS sequence"/>
</dbReference>
<dbReference type="InterPro" id="IPR029069">
    <property type="entry name" value="HotDog_dom_sf"/>
</dbReference>
<evidence type="ECO:0000256" key="1">
    <source>
        <dbReference type="ARBA" id="ARBA00008324"/>
    </source>
</evidence>
<protein>
    <submittedName>
        <fullName evidence="4">Uncharacterized domain 1-containing protein</fullName>
    </submittedName>
</protein>
<comment type="similarity">
    <text evidence="1">Belongs to the thioesterase PaaI family.</text>
</comment>
<evidence type="ECO:0000313" key="5">
    <source>
        <dbReference type="Proteomes" id="UP000199180"/>
    </source>
</evidence>
<dbReference type="SUPFAM" id="SSF54637">
    <property type="entry name" value="Thioesterase/thiol ester dehydrase-isomerase"/>
    <property type="match status" value="1"/>
</dbReference>
<dbReference type="STRING" id="364199.SAMN04489858_104295"/>
<dbReference type="Gene3D" id="3.10.129.10">
    <property type="entry name" value="Hotdog Thioesterase"/>
    <property type="match status" value="1"/>
</dbReference>
<evidence type="ECO:0000259" key="3">
    <source>
        <dbReference type="Pfam" id="PF03061"/>
    </source>
</evidence>